<evidence type="ECO:0000313" key="3">
    <source>
        <dbReference type="Proteomes" id="UP000002274"/>
    </source>
</evidence>
<dbReference type="HOGENOM" id="CLU_138596_0_0_3"/>
<gene>
    <name evidence="2" type="ordered locus">P9303_08031</name>
</gene>
<evidence type="ECO:0000313" key="2">
    <source>
        <dbReference type="EMBL" id="ABM77554.1"/>
    </source>
</evidence>
<dbReference type="BioCyc" id="PMAR59922:G1G80-726-MONOMER"/>
<accession>A2C7U4</accession>
<dbReference type="KEGG" id="pmf:P9303_08031"/>
<name>A2C7U4_PROM3</name>
<organism evidence="2 3">
    <name type="scientific">Prochlorococcus marinus (strain MIT 9303)</name>
    <dbReference type="NCBI Taxonomy" id="59922"/>
    <lineage>
        <taxon>Bacteria</taxon>
        <taxon>Bacillati</taxon>
        <taxon>Cyanobacteriota</taxon>
        <taxon>Cyanophyceae</taxon>
        <taxon>Synechococcales</taxon>
        <taxon>Prochlorococcaceae</taxon>
        <taxon>Prochlorococcus</taxon>
    </lineage>
</organism>
<dbReference type="AlphaFoldDB" id="A2C7U4"/>
<proteinExistence type="predicted"/>
<evidence type="ECO:0000256" key="1">
    <source>
        <dbReference type="SAM" id="MobiDB-lite"/>
    </source>
</evidence>
<protein>
    <submittedName>
        <fullName evidence="2">Uncharacterized protein</fullName>
    </submittedName>
</protein>
<dbReference type="STRING" id="59922.P9303_08031"/>
<reference evidence="2 3" key="1">
    <citation type="journal article" date="2007" name="PLoS Genet.">
        <title>Patterns and implications of gene gain and loss in the evolution of Prochlorococcus.</title>
        <authorList>
            <person name="Kettler G.C."/>
            <person name="Martiny A.C."/>
            <person name="Huang K."/>
            <person name="Zucker J."/>
            <person name="Coleman M.L."/>
            <person name="Rodrigue S."/>
            <person name="Chen F."/>
            <person name="Lapidus A."/>
            <person name="Ferriera S."/>
            <person name="Johnson J."/>
            <person name="Steglich C."/>
            <person name="Church G.M."/>
            <person name="Richardson P."/>
            <person name="Chisholm S.W."/>
        </authorList>
    </citation>
    <scope>NUCLEOTIDE SEQUENCE [LARGE SCALE GENOMIC DNA]</scope>
    <source>
        <strain evidence="2 3">MIT 9303</strain>
    </source>
</reference>
<sequence>MATMQEKKSESTNLPTDLKAEQALGLIGLGLMQKMHEGASEWTWSQAETGGQADLLALRQRLELTSLAIQTGAPLSTAEVSKLLGARPGSKEVRRGGLIARRVSRNVWKLSSSDKTPERNVDGFSGDGFRRRL</sequence>
<feature type="region of interest" description="Disordered" evidence="1">
    <location>
        <begin position="110"/>
        <end position="133"/>
    </location>
</feature>
<dbReference type="Proteomes" id="UP000002274">
    <property type="component" value="Chromosome"/>
</dbReference>
<dbReference type="RefSeq" id="WP_011825468.1">
    <property type="nucleotide sequence ID" value="NC_008820.1"/>
</dbReference>
<dbReference type="EMBL" id="CP000554">
    <property type="protein sequence ID" value="ABM77554.1"/>
    <property type="molecule type" value="Genomic_DNA"/>
</dbReference>